<dbReference type="GO" id="GO:0042956">
    <property type="term" value="P:maltodextrin transmembrane transport"/>
    <property type="evidence" value="ECO:0007669"/>
    <property type="project" value="TreeGrafter"/>
</dbReference>
<feature type="transmembrane region" description="Helical" evidence="11">
    <location>
        <begin position="147"/>
        <end position="166"/>
    </location>
</feature>
<evidence type="ECO:0000256" key="11">
    <source>
        <dbReference type="RuleBase" id="RU363032"/>
    </source>
</evidence>
<proteinExistence type="inferred from homology"/>
<keyword evidence="9 11" id="KW-0472">Membrane</keyword>
<evidence type="ECO:0000256" key="9">
    <source>
        <dbReference type="ARBA" id="ARBA00023136"/>
    </source>
</evidence>
<dbReference type="AlphaFoldDB" id="A0A9D9HHA0"/>
<comment type="function">
    <text evidence="1">Part of the ABC transporter complex MalEFGK involved in maltose/maltodextrin import. Probably responsible for the translocation of the substrate across the membrane.</text>
</comment>
<keyword evidence="5" id="KW-1003">Cell membrane</keyword>
<sequence>MKTGKKEKYERINAVNKWIIILVFLPISFLVIYPLVYVVSAAFSPGNSIANLNIVPFGDGVTLDHFKRLFTETNFLTWFKNTLTIAVCTSAVTVVVASLSAYVFSRFTFVFKKSMMMSLLVLQIFPSFVGMVAIYIILWRVNGLDTLWGLILVYIAGNIPYNTWLVKSYIDTVPRSLDEAARIEGANHFKIYRSIMMPVIKPIITFLAITSFTGPWMDFIFPKMILRSPEKQTLALGLFGFITDKKNEFTTFAAGALIVAVPFIIMFTLSQKMMVTSFGQAAVKE</sequence>
<evidence type="ECO:0000256" key="1">
    <source>
        <dbReference type="ARBA" id="ARBA00002264"/>
    </source>
</evidence>
<comment type="subcellular location">
    <subcellularLocation>
        <location evidence="2 11">Cell membrane</location>
        <topology evidence="2 11">Multi-pass membrane protein</topology>
    </subcellularLocation>
</comment>
<name>A0A9D9HHA0_9SPIR</name>
<dbReference type="PANTHER" id="PTHR32243">
    <property type="entry name" value="MALTOSE TRANSPORT SYSTEM PERMEASE-RELATED"/>
    <property type="match status" value="1"/>
</dbReference>
<dbReference type="Proteomes" id="UP000823616">
    <property type="component" value="Unassembled WGS sequence"/>
</dbReference>
<gene>
    <name evidence="13" type="ORF">IAA96_04730</name>
</gene>
<evidence type="ECO:0000256" key="7">
    <source>
        <dbReference type="ARBA" id="ARBA00022692"/>
    </source>
</evidence>
<evidence type="ECO:0000256" key="5">
    <source>
        <dbReference type="ARBA" id="ARBA00022475"/>
    </source>
</evidence>
<evidence type="ECO:0000256" key="10">
    <source>
        <dbReference type="ARBA" id="ARBA00041109"/>
    </source>
</evidence>
<dbReference type="InterPro" id="IPR035906">
    <property type="entry name" value="MetI-like_sf"/>
</dbReference>
<dbReference type="Pfam" id="PF00528">
    <property type="entry name" value="BPD_transp_1"/>
    <property type="match status" value="1"/>
</dbReference>
<reference evidence="13" key="2">
    <citation type="journal article" date="2021" name="PeerJ">
        <title>Extensive microbial diversity within the chicken gut microbiome revealed by metagenomics and culture.</title>
        <authorList>
            <person name="Gilroy R."/>
            <person name="Ravi A."/>
            <person name="Getino M."/>
            <person name="Pursley I."/>
            <person name="Horton D.L."/>
            <person name="Alikhan N.F."/>
            <person name="Baker D."/>
            <person name="Gharbi K."/>
            <person name="Hall N."/>
            <person name="Watson M."/>
            <person name="Adriaenssens E.M."/>
            <person name="Foster-Nyarko E."/>
            <person name="Jarju S."/>
            <person name="Secka A."/>
            <person name="Antonio M."/>
            <person name="Oren A."/>
            <person name="Chaudhuri R.R."/>
            <person name="La Ragione R."/>
            <person name="Hildebrand F."/>
            <person name="Pallen M.J."/>
        </authorList>
    </citation>
    <scope>NUCLEOTIDE SEQUENCE</scope>
    <source>
        <strain evidence="13">B3-4054</strain>
    </source>
</reference>
<comment type="caution">
    <text evidence="13">The sequence shown here is derived from an EMBL/GenBank/DDBJ whole genome shotgun (WGS) entry which is preliminary data.</text>
</comment>
<feature type="transmembrane region" description="Helical" evidence="11">
    <location>
        <begin position="83"/>
        <end position="104"/>
    </location>
</feature>
<feature type="transmembrane region" description="Helical" evidence="11">
    <location>
        <begin position="249"/>
        <end position="269"/>
    </location>
</feature>
<evidence type="ECO:0000256" key="4">
    <source>
        <dbReference type="ARBA" id="ARBA00022448"/>
    </source>
</evidence>
<evidence type="ECO:0000256" key="2">
    <source>
        <dbReference type="ARBA" id="ARBA00004651"/>
    </source>
</evidence>
<keyword evidence="6" id="KW-0762">Sugar transport</keyword>
<evidence type="ECO:0000256" key="8">
    <source>
        <dbReference type="ARBA" id="ARBA00022989"/>
    </source>
</evidence>
<keyword evidence="8 11" id="KW-1133">Transmembrane helix</keyword>
<evidence type="ECO:0000256" key="3">
    <source>
        <dbReference type="ARBA" id="ARBA00009047"/>
    </source>
</evidence>
<feature type="transmembrane region" description="Helical" evidence="11">
    <location>
        <begin position="199"/>
        <end position="217"/>
    </location>
</feature>
<dbReference type="CDD" id="cd06261">
    <property type="entry name" value="TM_PBP2"/>
    <property type="match status" value="1"/>
</dbReference>
<dbReference type="GO" id="GO:0015423">
    <property type="term" value="F:ABC-type maltose transporter activity"/>
    <property type="evidence" value="ECO:0007669"/>
    <property type="project" value="TreeGrafter"/>
</dbReference>
<reference evidence="13" key="1">
    <citation type="submission" date="2020-10" db="EMBL/GenBank/DDBJ databases">
        <authorList>
            <person name="Gilroy R."/>
        </authorList>
    </citation>
    <scope>NUCLEOTIDE SEQUENCE</scope>
    <source>
        <strain evidence="13">B3-4054</strain>
    </source>
</reference>
<dbReference type="EMBL" id="JADIMS010000079">
    <property type="protein sequence ID" value="MBO8450393.1"/>
    <property type="molecule type" value="Genomic_DNA"/>
</dbReference>
<dbReference type="GO" id="GO:0005886">
    <property type="term" value="C:plasma membrane"/>
    <property type="evidence" value="ECO:0007669"/>
    <property type="project" value="UniProtKB-SubCell"/>
</dbReference>
<dbReference type="PANTHER" id="PTHR32243:SF50">
    <property type="entry name" value="MALTOSE_MALTODEXTRIN TRANSPORT SYSTEM PERMEASE PROTEIN MALG"/>
    <property type="match status" value="1"/>
</dbReference>
<evidence type="ECO:0000256" key="6">
    <source>
        <dbReference type="ARBA" id="ARBA00022597"/>
    </source>
</evidence>
<dbReference type="InterPro" id="IPR000515">
    <property type="entry name" value="MetI-like"/>
</dbReference>
<dbReference type="Gene3D" id="1.10.3720.10">
    <property type="entry name" value="MetI-like"/>
    <property type="match status" value="1"/>
</dbReference>
<dbReference type="PROSITE" id="PS50928">
    <property type="entry name" value="ABC_TM1"/>
    <property type="match status" value="1"/>
</dbReference>
<accession>A0A9D9HHA0</accession>
<comment type="similarity">
    <text evidence="3">Belongs to the binding-protein-dependent transport system permease family. MalFG subfamily.</text>
</comment>
<feature type="transmembrane region" description="Helical" evidence="11">
    <location>
        <begin position="20"/>
        <end position="43"/>
    </location>
</feature>
<evidence type="ECO:0000313" key="13">
    <source>
        <dbReference type="EMBL" id="MBO8450393.1"/>
    </source>
</evidence>
<evidence type="ECO:0000313" key="14">
    <source>
        <dbReference type="Proteomes" id="UP000823616"/>
    </source>
</evidence>
<organism evidence="13 14">
    <name type="scientific">Candidatus Avitreponema avistercoris</name>
    <dbReference type="NCBI Taxonomy" id="2840705"/>
    <lineage>
        <taxon>Bacteria</taxon>
        <taxon>Pseudomonadati</taxon>
        <taxon>Spirochaetota</taxon>
        <taxon>Spirochaetia</taxon>
        <taxon>Spirochaetales</taxon>
        <taxon>Candidatus Avitreponema</taxon>
    </lineage>
</organism>
<feature type="domain" description="ABC transmembrane type-1" evidence="12">
    <location>
        <begin position="79"/>
        <end position="270"/>
    </location>
</feature>
<dbReference type="InterPro" id="IPR050901">
    <property type="entry name" value="BP-dep_ABC_trans_perm"/>
</dbReference>
<protein>
    <recommendedName>
        <fullName evidence="10">Maltose/maltodextrin transport system permease protein MalG</fullName>
    </recommendedName>
</protein>
<feature type="transmembrane region" description="Helical" evidence="11">
    <location>
        <begin position="116"/>
        <end position="141"/>
    </location>
</feature>
<keyword evidence="4 11" id="KW-0813">Transport</keyword>
<dbReference type="SUPFAM" id="SSF161098">
    <property type="entry name" value="MetI-like"/>
    <property type="match status" value="1"/>
</dbReference>
<keyword evidence="7 11" id="KW-0812">Transmembrane</keyword>
<evidence type="ECO:0000259" key="12">
    <source>
        <dbReference type="PROSITE" id="PS50928"/>
    </source>
</evidence>